<protein>
    <submittedName>
        <fullName evidence="3">Uncharacterized protein</fullName>
    </submittedName>
</protein>
<evidence type="ECO:0000256" key="1">
    <source>
        <dbReference type="SAM" id="Coils"/>
    </source>
</evidence>
<evidence type="ECO:0000313" key="3">
    <source>
        <dbReference type="EMBL" id="GJT24954.1"/>
    </source>
</evidence>
<reference evidence="3" key="1">
    <citation type="journal article" date="2022" name="Int. J. Mol. Sci.">
        <title>Draft Genome of Tanacetum Coccineum: Genomic Comparison of Closely Related Tanacetum-Family Plants.</title>
        <authorList>
            <person name="Yamashiro T."/>
            <person name="Shiraishi A."/>
            <person name="Nakayama K."/>
            <person name="Satake H."/>
        </authorList>
    </citation>
    <scope>NUCLEOTIDE SEQUENCE</scope>
</reference>
<gene>
    <name evidence="3" type="ORF">Tco_0894891</name>
</gene>
<dbReference type="EMBL" id="BQNB010014175">
    <property type="protein sequence ID" value="GJT24954.1"/>
    <property type="molecule type" value="Genomic_DNA"/>
</dbReference>
<sequence>MDYQCTQAEEVERNRVHEETMQMLREMIKIQEEKRIYEEAARQEEEKRIAKEKEAAELEAKCKIQECLNIEEKSIPQASTRSRKFRIDPTLRNFTISTKRIPFSTVKTVNSLKMGDKHLDTQKGSLESSVKDPIPIPSESDVISDGDCDDYQKRFDLKVQQLWMPSIYDENNKIRECYIIRPSAITPDLPIPDSLIMEDEHLDTIPVTESANTIKSSVDDLVPTPSESADLSDGESECDVPINDDSPESHFSTFDNPLFDSNDDFSSDDESLSEEEIQKDEFKYFSNPLYDLDDEIITNEKFLPNQKDLDVVIPIPPGIDERCFNAESDLLESLQNREIPIDSTKIDSILDEFSLPRPPEIPSFSQDVMDLVFDDSIPPGIDDDDDSEGDILPLEELLDDVLFLLPKSDNFTFVEPVATMENNIEELNEDESFDPGGGGNVVLPNVEEDDTFTLTIRTFLPFVTYPEDSPLLLSSGSEDTIFDPGISTFHFSSLKPVAYENPMVIFLIFCFCPKDKGIRGESS</sequence>
<keyword evidence="1" id="KW-0175">Coiled coil</keyword>
<organism evidence="3 4">
    <name type="scientific">Tanacetum coccineum</name>
    <dbReference type="NCBI Taxonomy" id="301880"/>
    <lineage>
        <taxon>Eukaryota</taxon>
        <taxon>Viridiplantae</taxon>
        <taxon>Streptophyta</taxon>
        <taxon>Embryophyta</taxon>
        <taxon>Tracheophyta</taxon>
        <taxon>Spermatophyta</taxon>
        <taxon>Magnoliopsida</taxon>
        <taxon>eudicotyledons</taxon>
        <taxon>Gunneridae</taxon>
        <taxon>Pentapetalae</taxon>
        <taxon>asterids</taxon>
        <taxon>campanulids</taxon>
        <taxon>Asterales</taxon>
        <taxon>Asteraceae</taxon>
        <taxon>Asteroideae</taxon>
        <taxon>Anthemideae</taxon>
        <taxon>Anthemidinae</taxon>
        <taxon>Tanacetum</taxon>
    </lineage>
</organism>
<feature type="region of interest" description="Disordered" evidence="2">
    <location>
        <begin position="121"/>
        <end position="141"/>
    </location>
</feature>
<feature type="region of interest" description="Disordered" evidence="2">
    <location>
        <begin position="214"/>
        <end position="269"/>
    </location>
</feature>
<dbReference type="Proteomes" id="UP001151760">
    <property type="component" value="Unassembled WGS sequence"/>
</dbReference>
<keyword evidence="4" id="KW-1185">Reference proteome</keyword>
<reference evidence="3" key="2">
    <citation type="submission" date="2022-01" db="EMBL/GenBank/DDBJ databases">
        <authorList>
            <person name="Yamashiro T."/>
            <person name="Shiraishi A."/>
            <person name="Satake H."/>
            <person name="Nakayama K."/>
        </authorList>
    </citation>
    <scope>NUCLEOTIDE SEQUENCE</scope>
</reference>
<evidence type="ECO:0000313" key="4">
    <source>
        <dbReference type="Proteomes" id="UP001151760"/>
    </source>
</evidence>
<comment type="caution">
    <text evidence="3">The sequence shown here is derived from an EMBL/GenBank/DDBJ whole genome shotgun (WGS) entry which is preliminary data.</text>
</comment>
<evidence type="ECO:0000256" key="2">
    <source>
        <dbReference type="SAM" id="MobiDB-lite"/>
    </source>
</evidence>
<feature type="coiled-coil region" evidence="1">
    <location>
        <begin position="14"/>
        <end position="61"/>
    </location>
</feature>
<proteinExistence type="predicted"/>
<name>A0ABQ5CJA2_9ASTR</name>
<accession>A0ABQ5CJA2</accession>